<protein>
    <submittedName>
        <fullName evidence="2">Uncharacterized protein</fullName>
    </submittedName>
</protein>
<reference evidence="2 3" key="1">
    <citation type="submission" date="2024-07" db="EMBL/GenBank/DDBJ databases">
        <title>Section-level genome sequencing and comparative genomics of Aspergillus sections Usti and Cavernicolus.</title>
        <authorList>
            <consortium name="Lawrence Berkeley National Laboratory"/>
            <person name="Nybo J.L."/>
            <person name="Vesth T.C."/>
            <person name="Theobald S."/>
            <person name="Frisvad J.C."/>
            <person name="Larsen T.O."/>
            <person name="Kjaerboelling I."/>
            <person name="Rothschild-Mancinelli K."/>
            <person name="Lyhne E.K."/>
            <person name="Kogle M.E."/>
            <person name="Barry K."/>
            <person name="Clum A."/>
            <person name="Na H."/>
            <person name="Ledsgaard L."/>
            <person name="Lin J."/>
            <person name="Lipzen A."/>
            <person name="Kuo A."/>
            <person name="Riley R."/>
            <person name="Mondo S."/>
            <person name="LaButti K."/>
            <person name="Haridas S."/>
            <person name="Pangalinan J."/>
            <person name="Salamov A.A."/>
            <person name="Simmons B.A."/>
            <person name="Magnuson J.K."/>
            <person name="Chen J."/>
            <person name="Drula E."/>
            <person name="Henrissat B."/>
            <person name="Wiebenga A."/>
            <person name="Lubbers R.J."/>
            <person name="Gomes A.C."/>
            <person name="Macurrencykelacurrency M.R."/>
            <person name="Stajich J."/>
            <person name="Grigoriev I.V."/>
            <person name="Mortensen U.H."/>
            <person name="De vries R.P."/>
            <person name="Baker S.E."/>
            <person name="Andersen M.R."/>
        </authorList>
    </citation>
    <scope>NUCLEOTIDE SEQUENCE [LARGE SCALE GENOMIC DNA]</scope>
    <source>
        <strain evidence="2 3">CBS 756.74</strain>
    </source>
</reference>
<sequence>MCRQQLESVTVSELFSEWAKLDAQFVDSALGRMASNMGKGPNTPPFLVARLSTALTNRRRFFALWRKEDCMELAQNEHEMSKTQISRSLERLDNQKDCLLLSRKEYFTEGPLPEVESPTGQFLDDSAHKRGYVLLPNRRLLGEARLKTEVSLITAPEGVLLSETPEPLGKEPNTHKPSTGDHHSSDGPRSADPEHKLRDCFSYDGIGPDSPTSSLTSTRRWGDWPVEFPPPPPEVESDMDSTCHYCWTSCPSYEGRGSAWRITYWQTSSRMYAHTRIAPTRTRFIQVARRGWSMRASATGVFGDALLQSIRTRTTSHWRCSRLILWKSTRS</sequence>
<dbReference type="RefSeq" id="XP_070899872.1">
    <property type="nucleotide sequence ID" value="XM_071039984.1"/>
</dbReference>
<evidence type="ECO:0000256" key="1">
    <source>
        <dbReference type="SAM" id="MobiDB-lite"/>
    </source>
</evidence>
<name>A0ABR4KGN7_9EURO</name>
<organism evidence="2 3">
    <name type="scientific">Aspergillus pseudodeflectus</name>
    <dbReference type="NCBI Taxonomy" id="176178"/>
    <lineage>
        <taxon>Eukaryota</taxon>
        <taxon>Fungi</taxon>
        <taxon>Dikarya</taxon>
        <taxon>Ascomycota</taxon>
        <taxon>Pezizomycotina</taxon>
        <taxon>Eurotiomycetes</taxon>
        <taxon>Eurotiomycetidae</taxon>
        <taxon>Eurotiales</taxon>
        <taxon>Aspergillaceae</taxon>
        <taxon>Aspergillus</taxon>
        <taxon>Aspergillus subgen. Nidulantes</taxon>
    </lineage>
</organism>
<dbReference type="EMBL" id="JBFXLR010000018">
    <property type="protein sequence ID" value="KAL2851431.1"/>
    <property type="molecule type" value="Genomic_DNA"/>
</dbReference>
<accession>A0ABR4KGN7</accession>
<feature type="region of interest" description="Disordered" evidence="1">
    <location>
        <begin position="157"/>
        <end position="220"/>
    </location>
</feature>
<evidence type="ECO:0000313" key="3">
    <source>
        <dbReference type="Proteomes" id="UP001610444"/>
    </source>
</evidence>
<comment type="caution">
    <text evidence="2">The sequence shown here is derived from an EMBL/GenBank/DDBJ whole genome shotgun (WGS) entry which is preliminary data.</text>
</comment>
<proteinExistence type="predicted"/>
<gene>
    <name evidence="2" type="ORF">BJX68DRAFT_236278</name>
</gene>
<feature type="compositionally biased region" description="Basic and acidic residues" evidence="1">
    <location>
        <begin position="168"/>
        <end position="201"/>
    </location>
</feature>
<dbReference type="GeneID" id="98155148"/>
<keyword evidence="3" id="KW-1185">Reference proteome</keyword>
<evidence type="ECO:0000313" key="2">
    <source>
        <dbReference type="EMBL" id="KAL2851431.1"/>
    </source>
</evidence>
<feature type="compositionally biased region" description="Polar residues" evidence="1">
    <location>
        <begin position="210"/>
        <end position="219"/>
    </location>
</feature>
<dbReference type="Proteomes" id="UP001610444">
    <property type="component" value="Unassembled WGS sequence"/>
</dbReference>